<evidence type="ECO:0000313" key="2">
    <source>
        <dbReference type="EMBL" id="CCE54232.1"/>
    </source>
</evidence>
<gene>
    <name evidence="2" type="ORF">CCAS_03110</name>
</gene>
<feature type="transmembrane region" description="Helical" evidence="1">
    <location>
        <begin position="92"/>
        <end position="111"/>
    </location>
</feature>
<evidence type="ECO:0000313" key="3">
    <source>
        <dbReference type="Proteomes" id="UP000004840"/>
    </source>
</evidence>
<reference evidence="2 3" key="1">
    <citation type="journal article" date="2012" name="J. Bacteriol.">
        <title>Genome Sequence of Corynebacterium casei UCMA 3821, Isolated from a Smear-Ripened Cheese.</title>
        <authorList>
            <person name="Monnet C."/>
            <person name="Loux V."/>
            <person name="Bento P."/>
            <person name="Gibrat J.F."/>
            <person name="Straub C."/>
            <person name="Bonnarme P."/>
            <person name="Landaud S."/>
            <person name="Irlinger F."/>
        </authorList>
    </citation>
    <scope>NUCLEOTIDE SEQUENCE [LARGE SCALE GENOMIC DNA]</scope>
    <source>
        <strain evidence="2 3">UCMA 3821</strain>
    </source>
</reference>
<accession>G7HVL7</accession>
<evidence type="ECO:0008006" key="4">
    <source>
        <dbReference type="Google" id="ProtNLM"/>
    </source>
</evidence>
<name>G7HVL7_9CORY</name>
<dbReference type="Proteomes" id="UP000004840">
    <property type="component" value="Unassembled WGS sequence"/>
</dbReference>
<sequence>MRDRKEITMAIALNRGNANSARTSTFSPHRVNRVPSVSVWEPSLREPRVNNVRTLGTAPRTVQRNTFEHHASNPELSTPENGGRAANVRSNIALGAVFGAAVFMGTLFAGFNTPEEPMSQVTSVSSSPAAGEVIAR</sequence>
<proteinExistence type="predicted"/>
<dbReference type="EMBL" id="CAFW01000015">
    <property type="protein sequence ID" value="CCE54232.1"/>
    <property type="molecule type" value="Genomic_DNA"/>
</dbReference>
<comment type="caution">
    <text evidence="2">The sequence shown here is derived from an EMBL/GenBank/DDBJ whole genome shotgun (WGS) entry which is preliminary data.</text>
</comment>
<keyword evidence="1" id="KW-0472">Membrane</keyword>
<keyword evidence="1" id="KW-1133">Transmembrane helix</keyword>
<dbReference type="AlphaFoldDB" id="G7HVL7"/>
<keyword evidence="1" id="KW-0812">Transmembrane</keyword>
<organism evidence="2 3">
    <name type="scientific">Corynebacterium casei UCMA 3821</name>
    <dbReference type="NCBI Taxonomy" id="1110505"/>
    <lineage>
        <taxon>Bacteria</taxon>
        <taxon>Bacillati</taxon>
        <taxon>Actinomycetota</taxon>
        <taxon>Actinomycetes</taxon>
        <taxon>Mycobacteriales</taxon>
        <taxon>Corynebacteriaceae</taxon>
        <taxon>Corynebacterium</taxon>
    </lineage>
</organism>
<evidence type="ECO:0000256" key="1">
    <source>
        <dbReference type="SAM" id="Phobius"/>
    </source>
</evidence>
<protein>
    <recommendedName>
        <fullName evidence="4">Cell wall hydrolase interfering with FtsZ ring assembly</fullName>
    </recommendedName>
</protein>